<evidence type="ECO:0000313" key="1">
    <source>
        <dbReference type="EMBL" id="KAH6924820.1"/>
    </source>
</evidence>
<comment type="caution">
    <text evidence="1">The sequence shown here is derived from an EMBL/GenBank/DDBJ whole genome shotgun (WGS) entry which is preliminary data.</text>
</comment>
<dbReference type="EMBL" id="CM023488">
    <property type="protein sequence ID" value="KAH6924820.1"/>
    <property type="molecule type" value="Genomic_DNA"/>
</dbReference>
<name>A0ACB7RQN4_HYAAI</name>
<proteinExistence type="predicted"/>
<gene>
    <name evidence="1" type="ORF">HPB50_025547</name>
</gene>
<reference evidence="1" key="1">
    <citation type="submission" date="2020-05" db="EMBL/GenBank/DDBJ databases">
        <title>Large-scale comparative analyses of tick genomes elucidate their genetic diversity and vector capacities.</title>
        <authorList>
            <person name="Jia N."/>
            <person name="Wang J."/>
            <person name="Shi W."/>
            <person name="Du L."/>
            <person name="Sun Y."/>
            <person name="Zhan W."/>
            <person name="Jiang J."/>
            <person name="Wang Q."/>
            <person name="Zhang B."/>
            <person name="Ji P."/>
            <person name="Sakyi L.B."/>
            <person name="Cui X."/>
            <person name="Yuan T."/>
            <person name="Jiang B."/>
            <person name="Yang W."/>
            <person name="Lam T.T.-Y."/>
            <person name="Chang Q."/>
            <person name="Ding S."/>
            <person name="Wang X."/>
            <person name="Zhu J."/>
            <person name="Ruan X."/>
            <person name="Zhao L."/>
            <person name="Wei J."/>
            <person name="Que T."/>
            <person name="Du C."/>
            <person name="Cheng J."/>
            <person name="Dai P."/>
            <person name="Han X."/>
            <person name="Huang E."/>
            <person name="Gao Y."/>
            <person name="Liu J."/>
            <person name="Shao H."/>
            <person name="Ye R."/>
            <person name="Li L."/>
            <person name="Wei W."/>
            <person name="Wang X."/>
            <person name="Wang C."/>
            <person name="Yang T."/>
            <person name="Huo Q."/>
            <person name="Li W."/>
            <person name="Guo W."/>
            <person name="Chen H."/>
            <person name="Zhou L."/>
            <person name="Ni X."/>
            <person name="Tian J."/>
            <person name="Zhou Y."/>
            <person name="Sheng Y."/>
            <person name="Liu T."/>
            <person name="Pan Y."/>
            <person name="Xia L."/>
            <person name="Li J."/>
            <person name="Zhao F."/>
            <person name="Cao W."/>
        </authorList>
    </citation>
    <scope>NUCLEOTIDE SEQUENCE</scope>
    <source>
        <strain evidence="1">Hyas-2018</strain>
    </source>
</reference>
<evidence type="ECO:0000313" key="2">
    <source>
        <dbReference type="Proteomes" id="UP000821845"/>
    </source>
</evidence>
<keyword evidence="2" id="KW-1185">Reference proteome</keyword>
<protein>
    <submittedName>
        <fullName evidence="1">Uncharacterized protein</fullName>
    </submittedName>
</protein>
<organism evidence="1 2">
    <name type="scientific">Hyalomma asiaticum</name>
    <name type="common">Tick</name>
    <dbReference type="NCBI Taxonomy" id="266040"/>
    <lineage>
        <taxon>Eukaryota</taxon>
        <taxon>Metazoa</taxon>
        <taxon>Ecdysozoa</taxon>
        <taxon>Arthropoda</taxon>
        <taxon>Chelicerata</taxon>
        <taxon>Arachnida</taxon>
        <taxon>Acari</taxon>
        <taxon>Parasitiformes</taxon>
        <taxon>Ixodida</taxon>
        <taxon>Ixodoidea</taxon>
        <taxon>Ixodidae</taxon>
        <taxon>Hyalomminae</taxon>
        <taxon>Hyalomma</taxon>
    </lineage>
</organism>
<sequence length="260" mass="27813">MAAGFRSHGIGSGDRVLVHVENSIDSFVAACSIPMTGATLVTSDVTFNEGGTFQLATPHDVCIGGGNISFYVCFTYVFFVISIGATIVLLDNYSTMTDVFAAFRDHKANVVHATPTKLLEIVHEAKKAGQCFPLVKKFTSLGTPMTKVTKSAIVAAFSPSELRSCYGMTEVSGYLTAPPSGEITAGDVGFPVSGTRMKVVDPISGAVLSHNQRGEVLFHTRHIMVGYYKNPAETASFTTDDGWIRTGKDCEYQSLALFVA</sequence>
<accession>A0ACB7RQN4</accession>
<dbReference type="Proteomes" id="UP000821845">
    <property type="component" value="Chromosome 8"/>
</dbReference>